<dbReference type="GO" id="GO:0045148">
    <property type="term" value="F:tripeptide aminopeptidase activity"/>
    <property type="evidence" value="ECO:0007669"/>
    <property type="project" value="UniProtKB-UniRule"/>
</dbReference>
<evidence type="ECO:0000256" key="1">
    <source>
        <dbReference type="ARBA" id="ARBA00009692"/>
    </source>
</evidence>
<feature type="domain" description="Peptidase M20 dimerisation" evidence="10">
    <location>
        <begin position="216"/>
        <end position="314"/>
    </location>
</feature>
<dbReference type="Pfam" id="PF01546">
    <property type="entry name" value="Peptidase_M20"/>
    <property type="match status" value="1"/>
</dbReference>
<organism evidence="12 13">
    <name type="scientific">Mucilaginibacter phyllosphaerae</name>
    <dbReference type="NCBI Taxonomy" id="1812349"/>
    <lineage>
        <taxon>Bacteria</taxon>
        <taxon>Pseudomonadati</taxon>
        <taxon>Bacteroidota</taxon>
        <taxon>Sphingobacteriia</taxon>
        <taxon>Sphingobacteriales</taxon>
        <taxon>Sphingobacteriaceae</taxon>
        <taxon>Mucilaginibacter</taxon>
    </lineage>
</organism>
<evidence type="ECO:0000256" key="3">
    <source>
        <dbReference type="ARBA" id="ARBA00022723"/>
    </source>
</evidence>
<name>A0A4Y8ADQ8_9SPHI</name>
<feature type="binding site" evidence="9">
    <location>
        <position position="206"/>
    </location>
    <ligand>
        <name>Zn(2+)</name>
        <dbReference type="ChEBI" id="CHEBI:29105"/>
        <label>1</label>
    </ligand>
</feature>
<dbReference type="EMBL" id="JACIEG010000005">
    <property type="protein sequence ID" value="MBB3970372.1"/>
    <property type="molecule type" value="Genomic_DNA"/>
</dbReference>
<protein>
    <recommendedName>
        <fullName evidence="7">Peptidase T</fullName>
        <ecNumber evidence="7">3.4.11.4</ecNumber>
    </recommendedName>
</protein>
<evidence type="ECO:0000313" key="14">
    <source>
        <dbReference type="Proteomes" id="UP000583101"/>
    </source>
</evidence>
<dbReference type="NCBIfam" id="TIGR01882">
    <property type="entry name" value="peptidase-T"/>
    <property type="match status" value="1"/>
</dbReference>
<dbReference type="NCBIfam" id="NF003976">
    <property type="entry name" value="PRK05469.1"/>
    <property type="match status" value="1"/>
</dbReference>
<evidence type="ECO:0000259" key="10">
    <source>
        <dbReference type="Pfam" id="PF07687"/>
    </source>
</evidence>
<keyword evidence="3 9" id="KW-0479">Metal-binding</keyword>
<dbReference type="GO" id="GO:0008270">
    <property type="term" value="F:zinc ion binding"/>
    <property type="evidence" value="ECO:0007669"/>
    <property type="project" value="InterPro"/>
</dbReference>
<dbReference type="Gene3D" id="3.40.630.10">
    <property type="entry name" value="Zn peptidases"/>
    <property type="match status" value="1"/>
</dbReference>
<gene>
    <name evidence="12" type="primary">pepT</name>
    <name evidence="12" type="ORF">E2R65_09995</name>
    <name evidence="11" type="ORF">GGR35_002988</name>
</gene>
<accession>A0A4Y8ADQ8</accession>
<keyword evidence="6" id="KW-0482">Metalloprotease</keyword>
<feature type="active site" evidence="8">
    <location>
        <position position="88"/>
    </location>
</feature>
<dbReference type="InterPro" id="IPR002933">
    <property type="entry name" value="Peptidase_M20"/>
</dbReference>
<reference evidence="12" key="2">
    <citation type="submission" date="2019-03" db="EMBL/GenBank/DDBJ databases">
        <authorList>
            <person name="Yan Y.-Q."/>
            <person name="Du Z.-J."/>
        </authorList>
    </citation>
    <scope>NUCLEOTIDE SEQUENCE</scope>
    <source>
        <strain evidence="12">PP-F2FG21</strain>
    </source>
</reference>
<reference evidence="12 13" key="1">
    <citation type="journal article" date="2016" name="Int. J. Syst. Evol. Microbiol.">
        <title>Proposal of Mucilaginibacter phyllosphaerae sp. nov. isolated from the phyllosphere of Galium album.</title>
        <authorList>
            <person name="Aydogan E.L."/>
            <person name="Busse H.J."/>
            <person name="Moser G."/>
            <person name="Muller C."/>
            <person name="Kampfer P."/>
            <person name="Glaeser S.P."/>
        </authorList>
    </citation>
    <scope>NUCLEOTIDE SEQUENCE [LARGE SCALE GENOMIC DNA]</scope>
    <source>
        <strain evidence="12 13">PP-F2FG21</strain>
    </source>
</reference>
<dbReference type="PANTHER" id="PTHR42994">
    <property type="entry name" value="PEPTIDASE T"/>
    <property type="match status" value="1"/>
</dbReference>
<comment type="caution">
    <text evidence="12">The sequence shown here is derived from an EMBL/GenBank/DDBJ whole genome shotgun (WGS) entry which is preliminary data.</text>
</comment>
<proteinExistence type="inferred from homology"/>
<dbReference type="Gene3D" id="3.30.70.360">
    <property type="match status" value="1"/>
</dbReference>
<dbReference type="EMBL" id="SNQG01000003">
    <property type="protein sequence ID" value="TEW66740.1"/>
    <property type="molecule type" value="Genomic_DNA"/>
</dbReference>
<keyword evidence="4 12" id="KW-0378">Hydrolase</keyword>
<sequence>MDFNTALTFTVTGRFLRYVQIDTQSDPLSPTIPSTEKQKNLGRLLVQELLEIGLTDAHLDEYGYVYATVPANTDKPDVPVICFCSHMDTAPDCSGTGVKPIIHKNYDGSDIILPDDTTQIIKLKEHADLKNQVGNDLVTASGTTLLGADNKAGVAEIMDACYQLMRHPEIKHGTIKILFTPDEEIGRGVDKADIAKLGAFAAYTMDGESAGNMENETFSADGAKLIIQGVSAHPGFAQGKMESAIKIAGKIIAALPDNLSPEHTGDMQGFVHPVDMSGHIETAVVDFIIRDFEDDKLAEHADTIRQVADEVLKVYPNSTYTLETQQQYRNMKNVLAQHPQIVDYGMEAMRRAGLSPKLCSIRGGTDGSRLSFMGLPTPNIFAGEHAFHSKQEWVSVQDMQKAVETILHLCMVWEEKA</sequence>
<dbReference type="GO" id="GO:0006518">
    <property type="term" value="P:peptide metabolic process"/>
    <property type="evidence" value="ECO:0007669"/>
    <property type="project" value="InterPro"/>
</dbReference>
<reference evidence="11 14" key="3">
    <citation type="submission" date="2020-08" db="EMBL/GenBank/DDBJ databases">
        <title>Genomic Encyclopedia of Type Strains, Phase IV (KMG-IV): sequencing the most valuable type-strain genomes for metagenomic binning, comparative biology and taxonomic classification.</title>
        <authorList>
            <person name="Goeker M."/>
        </authorList>
    </citation>
    <scope>NUCLEOTIDE SEQUENCE [LARGE SCALE GENOMIC DNA]</scope>
    <source>
        <strain evidence="11 14">DSM 100995</strain>
    </source>
</reference>
<dbReference type="GO" id="GO:0006508">
    <property type="term" value="P:proteolysis"/>
    <property type="evidence" value="ECO:0007669"/>
    <property type="project" value="UniProtKB-UniRule"/>
</dbReference>
<evidence type="ECO:0000256" key="8">
    <source>
        <dbReference type="PIRSR" id="PIRSR037215-1"/>
    </source>
</evidence>
<dbReference type="NCBIfam" id="NF009920">
    <property type="entry name" value="PRK13381.1"/>
    <property type="match status" value="1"/>
</dbReference>
<feature type="binding site" evidence="9">
    <location>
        <position position="184"/>
    </location>
    <ligand>
        <name>Zn(2+)</name>
        <dbReference type="ChEBI" id="CHEBI:29105"/>
        <label>2</label>
    </ligand>
</feature>
<dbReference type="SUPFAM" id="SSF53187">
    <property type="entry name" value="Zn-dependent exopeptidases"/>
    <property type="match status" value="1"/>
</dbReference>
<comment type="similarity">
    <text evidence="1">Belongs to the peptidase M20B family.</text>
</comment>
<evidence type="ECO:0000313" key="12">
    <source>
        <dbReference type="EMBL" id="TEW66740.1"/>
    </source>
</evidence>
<evidence type="ECO:0000256" key="6">
    <source>
        <dbReference type="ARBA" id="ARBA00023049"/>
    </source>
</evidence>
<feature type="binding site" evidence="9">
    <location>
        <position position="149"/>
    </location>
    <ligand>
        <name>Zn(2+)</name>
        <dbReference type="ChEBI" id="CHEBI:29105"/>
        <label>2</label>
    </ligand>
</feature>
<evidence type="ECO:0000313" key="13">
    <source>
        <dbReference type="Proteomes" id="UP000297248"/>
    </source>
</evidence>
<keyword evidence="12" id="KW-0031">Aminopeptidase</keyword>
<evidence type="ECO:0000313" key="11">
    <source>
        <dbReference type="EMBL" id="MBB3970372.1"/>
    </source>
</evidence>
<dbReference type="PROSITE" id="PS00759">
    <property type="entry name" value="ARGE_DAPE_CPG2_2"/>
    <property type="match status" value="1"/>
</dbReference>
<evidence type="ECO:0000256" key="2">
    <source>
        <dbReference type="ARBA" id="ARBA00022670"/>
    </source>
</evidence>
<dbReference type="Pfam" id="PF07687">
    <property type="entry name" value="M20_dimer"/>
    <property type="match status" value="1"/>
</dbReference>
<keyword evidence="5 9" id="KW-0862">Zinc</keyword>
<dbReference type="AlphaFoldDB" id="A0A4Y8ADQ8"/>
<feature type="binding site" evidence="9">
    <location>
        <position position="388"/>
    </location>
    <ligand>
        <name>Zn(2+)</name>
        <dbReference type="ChEBI" id="CHEBI:29105"/>
        <label>2</label>
    </ligand>
</feature>
<dbReference type="GO" id="GO:0005829">
    <property type="term" value="C:cytosol"/>
    <property type="evidence" value="ECO:0007669"/>
    <property type="project" value="TreeGrafter"/>
</dbReference>
<dbReference type="RefSeq" id="WP_134336349.1">
    <property type="nucleotide sequence ID" value="NZ_BMCZ01000003.1"/>
</dbReference>
<dbReference type="EC" id="3.4.11.4" evidence="7"/>
<keyword evidence="2" id="KW-0645">Protease</keyword>
<dbReference type="PIRSF" id="PIRSF037215">
    <property type="entry name" value="Peptidase_M20B"/>
    <property type="match status" value="1"/>
</dbReference>
<dbReference type="PANTHER" id="PTHR42994:SF1">
    <property type="entry name" value="PEPTIDASE T"/>
    <property type="match status" value="1"/>
</dbReference>
<dbReference type="InterPro" id="IPR001261">
    <property type="entry name" value="ArgE/DapE_CS"/>
</dbReference>
<evidence type="ECO:0000256" key="5">
    <source>
        <dbReference type="ARBA" id="ARBA00022833"/>
    </source>
</evidence>
<feature type="binding site" evidence="9">
    <location>
        <position position="86"/>
    </location>
    <ligand>
        <name>Zn(2+)</name>
        <dbReference type="ChEBI" id="CHEBI:29105"/>
        <label>1</label>
    </ligand>
</feature>
<dbReference type="GO" id="GO:0008237">
    <property type="term" value="F:metallopeptidase activity"/>
    <property type="evidence" value="ECO:0007669"/>
    <property type="project" value="UniProtKB-KW"/>
</dbReference>
<evidence type="ECO:0000256" key="7">
    <source>
        <dbReference type="NCBIfam" id="TIGR01882"/>
    </source>
</evidence>
<feature type="binding site" evidence="9">
    <location>
        <position position="149"/>
    </location>
    <ligand>
        <name>Zn(2+)</name>
        <dbReference type="ChEBI" id="CHEBI:29105"/>
        <label>1</label>
    </ligand>
</feature>
<evidence type="ECO:0000256" key="9">
    <source>
        <dbReference type="PIRSR" id="PIRSR037215-2"/>
    </source>
</evidence>
<evidence type="ECO:0000256" key="4">
    <source>
        <dbReference type="ARBA" id="ARBA00022801"/>
    </source>
</evidence>
<feature type="active site" description="Proton acceptor" evidence="8">
    <location>
        <position position="183"/>
    </location>
</feature>
<dbReference type="SUPFAM" id="SSF55031">
    <property type="entry name" value="Bacterial exopeptidase dimerisation domain"/>
    <property type="match status" value="1"/>
</dbReference>
<dbReference type="InterPro" id="IPR010161">
    <property type="entry name" value="Peptidase_M20B"/>
</dbReference>
<dbReference type="Proteomes" id="UP000297248">
    <property type="component" value="Unassembled WGS sequence"/>
</dbReference>
<dbReference type="Proteomes" id="UP000583101">
    <property type="component" value="Unassembled WGS sequence"/>
</dbReference>
<comment type="cofactor">
    <cofactor evidence="9">
        <name>Zn(2+)</name>
        <dbReference type="ChEBI" id="CHEBI:29105"/>
    </cofactor>
    <text evidence="9">Binds 2 Zn(2+) ions per subunit.</text>
</comment>
<dbReference type="InterPro" id="IPR011650">
    <property type="entry name" value="Peptidase_M20_dimer"/>
</dbReference>
<dbReference type="InterPro" id="IPR036264">
    <property type="entry name" value="Bact_exopeptidase_dim_dom"/>
</dbReference>
<keyword evidence="14" id="KW-1185">Reference proteome</keyword>
<dbReference type="OrthoDB" id="9804934at2"/>